<keyword evidence="1" id="KW-0378">Hydrolase</keyword>
<evidence type="ECO:0000313" key="5">
    <source>
        <dbReference type="Proteomes" id="UP000676169"/>
    </source>
</evidence>
<dbReference type="GO" id="GO:0016788">
    <property type="term" value="F:hydrolase activity, acting on ester bonds"/>
    <property type="evidence" value="ECO:0007669"/>
    <property type="project" value="UniProtKB-ARBA"/>
</dbReference>
<name>A0A975IXN5_9BACT</name>
<proteinExistence type="predicted"/>
<dbReference type="EMBL" id="CP073100">
    <property type="protein sequence ID" value="QUE49516.1"/>
    <property type="molecule type" value="Genomic_DNA"/>
</dbReference>
<dbReference type="Pfam" id="PF22825">
    <property type="entry name" value="HpiC1-like"/>
    <property type="match status" value="1"/>
</dbReference>
<dbReference type="PANTHER" id="PTHR31988">
    <property type="entry name" value="ESTERASE, PUTATIVE (DUF303)-RELATED"/>
    <property type="match status" value="1"/>
</dbReference>
<dbReference type="KEGG" id="lamb:KBB96_11595"/>
<gene>
    <name evidence="4" type="ORF">KBB96_11595</name>
</gene>
<evidence type="ECO:0000256" key="2">
    <source>
        <dbReference type="SAM" id="SignalP"/>
    </source>
</evidence>
<dbReference type="Proteomes" id="UP000676169">
    <property type="component" value="Chromosome"/>
</dbReference>
<dbReference type="InterPro" id="IPR052940">
    <property type="entry name" value="Carb_Esterase_6"/>
</dbReference>
<dbReference type="RefSeq" id="WP_211629605.1">
    <property type="nucleotide sequence ID" value="NZ_CP073100.1"/>
</dbReference>
<dbReference type="Pfam" id="PF03629">
    <property type="entry name" value="SASA"/>
    <property type="match status" value="1"/>
</dbReference>
<feature type="domain" description="Sialate O-acetylesterase" evidence="3">
    <location>
        <begin position="216"/>
        <end position="467"/>
    </location>
</feature>
<dbReference type="PANTHER" id="PTHR31988:SF19">
    <property type="entry name" value="9-O-ACETYL-N-ACETYLNEURAMINIC ACID DEACETYLASE-RELATED"/>
    <property type="match status" value="1"/>
</dbReference>
<keyword evidence="5" id="KW-1185">Reference proteome</keyword>
<dbReference type="Gene3D" id="3.40.50.1110">
    <property type="entry name" value="SGNH hydrolase"/>
    <property type="match status" value="1"/>
</dbReference>
<organism evidence="4 5">
    <name type="scientific">Luteolibacter ambystomatis</name>
    <dbReference type="NCBI Taxonomy" id="2824561"/>
    <lineage>
        <taxon>Bacteria</taxon>
        <taxon>Pseudomonadati</taxon>
        <taxon>Verrucomicrobiota</taxon>
        <taxon>Verrucomicrobiia</taxon>
        <taxon>Verrucomicrobiales</taxon>
        <taxon>Verrucomicrobiaceae</taxon>
        <taxon>Luteolibacter</taxon>
    </lineage>
</organism>
<feature type="signal peptide" evidence="2">
    <location>
        <begin position="1"/>
        <end position="18"/>
    </location>
</feature>
<feature type="chain" id="PRO_5037609469" description="Sialate O-acetylesterase domain-containing protein" evidence="2">
    <location>
        <begin position="19"/>
        <end position="471"/>
    </location>
</feature>
<evidence type="ECO:0000313" key="4">
    <source>
        <dbReference type="EMBL" id="QUE49516.1"/>
    </source>
</evidence>
<keyword evidence="2" id="KW-0732">Signal</keyword>
<dbReference type="InterPro" id="IPR054720">
    <property type="entry name" value="HpiC1"/>
</dbReference>
<dbReference type="SUPFAM" id="SSF52266">
    <property type="entry name" value="SGNH hydrolase"/>
    <property type="match status" value="1"/>
</dbReference>
<sequence length="471" mass="49514">MKSLSALIPLVLATTAAARPVTIVNPGFEADAIAGENAPSFEARATAPSGWSYVEGVGGICGLLDPKASTAAGKPDFYPPAVTGTEGSRVCFFFKNGAIRQTLGEKLAPNTTYTLSVASGTRLKGAFGGYSIVLDTTSGALVGSWTGANHNIAKPGSFAATSRSFTTGPNPPGLGESLRITLAQEPGKPDADDYADLDDVRLMAVSAATRPTKCPVDVFFVAGQSNAHGWKADATALSPNNRHYADTPDSRALLAYRERNLPEPVDCTGSIGLLGVQGAGFGGYFSGFGPELSLGSDLAKGVNGRVAIIKYAIGSAGLEQNFIKAHPTAKPHYEAMLAHFRSSLAELQKQGLEPQMKGLFWLQGETDSGGGEAARYGENMKRFIADLRVDLGAPQLRFFLTEINGQMPALKPRAGVAQVNEGMKACAAADPLVRFIPVSDIDSGFADAIHYSADQEIEIGRRWAKAWLGTK</sequence>
<dbReference type="InterPro" id="IPR036514">
    <property type="entry name" value="SGNH_hydro_sf"/>
</dbReference>
<evidence type="ECO:0000256" key="1">
    <source>
        <dbReference type="ARBA" id="ARBA00022801"/>
    </source>
</evidence>
<protein>
    <recommendedName>
        <fullName evidence="3">Sialate O-acetylesterase domain-containing protein</fullName>
    </recommendedName>
</protein>
<dbReference type="AlphaFoldDB" id="A0A975IXN5"/>
<reference evidence="4" key="1">
    <citation type="submission" date="2021-04" db="EMBL/GenBank/DDBJ databases">
        <title>Luteolibacter sp. 32A isolated from the skin of an Anderson's salamander (Ambystoma andersonii).</title>
        <authorList>
            <person name="Spergser J."/>
            <person name="Busse H.-J."/>
        </authorList>
    </citation>
    <scope>NUCLEOTIDE SEQUENCE</scope>
    <source>
        <strain evidence="4">32A</strain>
    </source>
</reference>
<accession>A0A975IXN5</accession>
<dbReference type="InterPro" id="IPR005181">
    <property type="entry name" value="SASA"/>
</dbReference>
<evidence type="ECO:0000259" key="3">
    <source>
        <dbReference type="Pfam" id="PF03629"/>
    </source>
</evidence>